<dbReference type="Proteomes" id="UP000325313">
    <property type="component" value="Unassembled WGS sequence"/>
</dbReference>
<dbReference type="EMBL" id="VDEP01000007">
    <property type="protein sequence ID" value="KAA1137587.1"/>
    <property type="molecule type" value="Genomic_DNA"/>
</dbReference>
<accession>A0A5B0SIB4</accession>
<reference evidence="2 3" key="1">
    <citation type="submission" date="2019-05" db="EMBL/GenBank/DDBJ databases">
        <title>Emergence of the Ug99 lineage of the wheat stem rust pathogen through somatic hybridization.</title>
        <authorList>
            <person name="Li F."/>
            <person name="Upadhyaya N.M."/>
            <person name="Sperschneider J."/>
            <person name="Matny O."/>
            <person name="Nguyen-Phuc H."/>
            <person name="Mago R."/>
            <person name="Raley C."/>
            <person name="Miller M.E."/>
            <person name="Silverstein K.A.T."/>
            <person name="Henningsen E."/>
            <person name="Hirsch C.D."/>
            <person name="Visser B."/>
            <person name="Pretorius Z.A."/>
            <person name="Steffenson B.J."/>
            <person name="Schwessinger B."/>
            <person name="Dodds P.N."/>
            <person name="Figueroa M."/>
        </authorList>
    </citation>
    <scope>NUCLEOTIDE SEQUENCE [LARGE SCALE GENOMIC DNA]</scope>
    <source>
        <strain evidence="2 3">Ug99</strain>
    </source>
</reference>
<organism evidence="2 3">
    <name type="scientific">Puccinia graminis f. sp. tritici</name>
    <dbReference type="NCBI Taxonomy" id="56615"/>
    <lineage>
        <taxon>Eukaryota</taxon>
        <taxon>Fungi</taxon>
        <taxon>Dikarya</taxon>
        <taxon>Basidiomycota</taxon>
        <taxon>Pucciniomycotina</taxon>
        <taxon>Pucciniomycetes</taxon>
        <taxon>Pucciniales</taxon>
        <taxon>Pucciniaceae</taxon>
        <taxon>Puccinia</taxon>
    </lineage>
</organism>
<evidence type="ECO:0000313" key="2">
    <source>
        <dbReference type="EMBL" id="KAA1137587.1"/>
    </source>
</evidence>
<evidence type="ECO:0000313" key="1">
    <source>
        <dbReference type="EMBL" id="KAA1084854.1"/>
    </source>
</evidence>
<sequence>MAQEQDSTDKFTLGHHGGLVGILKAKCAIIPPFKRGAATPDEATTVQIIALESARLIIEFRR</sequence>
<dbReference type="AlphaFoldDB" id="A0A5B0SIB4"/>
<proteinExistence type="predicted"/>
<dbReference type="EMBL" id="VDEP01000433">
    <property type="protein sequence ID" value="KAA1084854.1"/>
    <property type="molecule type" value="Genomic_DNA"/>
</dbReference>
<gene>
    <name evidence="1" type="ORF">PGTUg99_001360</name>
    <name evidence="2" type="ORF">PGTUg99_025351</name>
</gene>
<name>A0A5B0SIB4_PUCGR</name>
<evidence type="ECO:0000313" key="3">
    <source>
        <dbReference type="Proteomes" id="UP000325313"/>
    </source>
</evidence>
<comment type="caution">
    <text evidence="2">The sequence shown here is derived from an EMBL/GenBank/DDBJ whole genome shotgun (WGS) entry which is preliminary data.</text>
</comment>
<protein>
    <submittedName>
        <fullName evidence="2">Uncharacterized protein</fullName>
    </submittedName>
</protein>